<keyword evidence="3" id="KW-0238">DNA-binding</keyword>
<keyword evidence="2" id="KW-0680">Restriction system</keyword>
<dbReference type="EC" id="3.1.21.-" evidence="5"/>
<dbReference type="RefSeq" id="WP_310924223.1">
    <property type="nucleotide sequence ID" value="NZ_JAMQOP010000002.1"/>
</dbReference>
<dbReference type="GO" id="GO:0004519">
    <property type="term" value="F:endonuclease activity"/>
    <property type="evidence" value="ECO:0007669"/>
    <property type="project" value="UniProtKB-KW"/>
</dbReference>
<comment type="similarity">
    <text evidence="1">Belongs to the type-I restriction system S methylase family.</text>
</comment>
<dbReference type="Gene3D" id="3.90.220.20">
    <property type="entry name" value="DNA methylase specificity domains"/>
    <property type="match status" value="2"/>
</dbReference>
<dbReference type="Pfam" id="PF01420">
    <property type="entry name" value="Methylase_S"/>
    <property type="match status" value="2"/>
</dbReference>
<organism evidence="5 6">
    <name type="scientific">Halogeometricum salsisoli</name>
    <dbReference type="NCBI Taxonomy" id="2950536"/>
    <lineage>
        <taxon>Archaea</taxon>
        <taxon>Methanobacteriati</taxon>
        <taxon>Methanobacteriota</taxon>
        <taxon>Stenosarchaea group</taxon>
        <taxon>Halobacteria</taxon>
        <taxon>Halobacteriales</taxon>
        <taxon>Haloferacaceae</taxon>
        <taxon>Halogeometricum</taxon>
    </lineage>
</organism>
<dbReference type="Proteomes" id="UP001257060">
    <property type="component" value="Unassembled WGS sequence"/>
</dbReference>
<gene>
    <name evidence="5" type="ORF">NDI76_11495</name>
</gene>
<dbReference type="EMBL" id="JAMQOP010000002">
    <property type="protein sequence ID" value="MDS0299366.1"/>
    <property type="molecule type" value="Genomic_DNA"/>
</dbReference>
<dbReference type="InterPro" id="IPR044946">
    <property type="entry name" value="Restrct_endonuc_typeI_TRD_sf"/>
</dbReference>
<dbReference type="PANTHER" id="PTHR30408:SF12">
    <property type="entry name" value="TYPE I RESTRICTION ENZYME MJAVIII SPECIFICITY SUBUNIT"/>
    <property type="match status" value="1"/>
</dbReference>
<evidence type="ECO:0000313" key="6">
    <source>
        <dbReference type="Proteomes" id="UP001257060"/>
    </source>
</evidence>
<feature type="domain" description="Type I restriction modification DNA specificity" evidence="4">
    <location>
        <begin position="258"/>
        <end position="415"/>
    </location>
</feature>
<sequence length="436" mass="49260">MSEALEQSDLREGYEEVQLGPKTFIVPSDWSTERFGNVYQRRRASVDDLEDGEIRYVGLKHLDSGQLKINGYDEDGRERSSSRVFRKGDVLFGKLRPNLNKAAIAPFSGVCSSDIIPLYAKEDTHQQYLPHLMHSKLIRDRVVSTMEGTNLPRTSWKDLEKTLIPLPSLPEQRRIADILSTVEEQIQQTDGIIETRTELREGLLQNLLKNGIGHNKYNSLRVGPISIQVPKSWELEAIDDIILPGKDGLRGGPPGSRIKKGNRVEQGYKIYVQDHVINDDFSLRDDYISEDKFEQLESAAPIPGDVLVTRRGTIGKSTVFPENAKEGIISDSLIRIRPDSVCLPEFLSLVINSSNLIRLQIQSLSYGSSRKGLNNKIVKQLIIPLPPIEEQEEIIEMLSVVNRTIDLENERRSQLSDLKRGLMQDLLTGKVRVKTD</sequence>
<comment type="caution">
    <text evidence="5">The sequence shown here is derived from an EMBL/GenBank/DDBJ whole genome shotgun (WGS) entry which is preliminary data.</text>
</comment>
<dbReference type="SUPFAM" id="SSF116734">
    <property type="entry name" value="DNA methylase specificity domain"/>
    <property type="match status" value="2"/>
</dbReference>
<feature type="domain" description="Type I restriction modification DNA specificity" evidence="4">
    <location>
        <begin position="47"/>
        <end position="193"/>
    </location>
</feature>
<name>A0ABU2GEY0_9EURY</name>
<dbReference type="Gene3D" id="1.10.287.1120">
    <property type="entry name" value="Bipartite methylase S protein"/>
    <property type="match status" value="1"/>
</dbReference>
<evidence type="ECO:0000256" key="1">
    <source>
        <dbReference type="ARBA" id="ARBA00010923"/>
    </source>
</evidence>
<accession>A0ABU2GEY0</accession>
<dbReference type="PANTHER" id="PTHR30408">
    <property type="entry name" value="TYPE-1 RESTRICTION ENZYME ECOKI SPECIFICITY PROTEIN"/>
    <property type="match status" value="1"/>
</dbReference>
<proteinExistence type="inferred from homology"/>
<keyword evidence="5" id="KW-0255">Endonuclease</keyword>
<dbReference type="InterPro" id="IPR000055">
    <property type="entry name" value="Restrct_endonuc_typeI_TRD"/>
</dbReference>
<keyword evidence="6" id="KW-1185">Reference proteome</keyword>
<dbReference type="InterPro" id="IPR052021">
    <property type="entry name" value="Type-I_RS_S_subunit"/>
</dbReference>
<evidence type="ECO:0000313" key="5">
    <source>
        <dbReference type="EMBL" id="MDS0299366.1"/>
    </source>
</evidence>
<evidence type="ECO:0000256" key="3">
    <source>
        <dbReference type="ARBA" id="ARBA00023125"/>
    </source>
</evidence>
<evidence type="ECO:0000256" key="2">
    <source>
        <dbReference type="ARBA" id="ARBA00022747"/>
    </source>
</evidence>
<keyword evidence="5" id="KW-0378">Hydrolase</keyword>
<dbReference type="GO" id="GO:0016787">
    <property type="term" value="F:hydrolase activity"/>
    <property type="evidence" value="ECO:0007669"/>
    <property type="project" value="UniProtKB-KW"/>
</dbReference>
<keyword evidence="5" id="KW-0540">Nuclease</keyword>
<evidence type="ECO:0000259" key="4">
    <source>
        <dbReference type="Pfam" id="PF01420"/>
    </source>
</evidence>
<protein>
    <submittedName>
        <fullName evidence="5">Restriction endonuclease subunit S</fullName>
        <ecNumber evidence="5">3.1.21.-</ecNumber>
    </submittedName>
</protein>
<reference evidence="5 6" key="1">
    <citation type="submission" date="2022-06" db="EMBL/GenBank/DDBJ databases">
        <title>Halogeometricum sp. a new haloarchaeum isolate from saline soil.</title>
        <authorList>
            <person name="Strakova D."/>
            <person name="Galisteo C."/>
            <person name="Sanchez-Porro C."/>
            <person name="Ventosa A."/>
        </authorList>
    </citation>
    <scope>NUCLEOTIDE SEQUENCE [LARGE SCALE GENOMIC DNA]</scope>
    <source>
        <strain evidence="5 6">S1BR25-6</strain>
    </source>
</reference>